<gene>
    <name evidence="3" type="ORF">MONAX_5E008964</name>
</gene>
<dbReference type="Proteomes" id="UP000335636">
    <property type="component" value="Unassembled WGS sequence"/>
</dbReference>
<organism evidence="3 4">
    <name type="scientific">Marmota monax</name>
    <name type="common">Woodchuck</name>
    <dbReference type="NCBI Taxonomy" id="9995"/>
    <lineage>
        <taxon>Eukaryota</taxon>
        <taxon>Metazoa</taxon>
        <taxon>Chordata</taxon>
        <taxon>Craniata</taxon>
        <taxon>Vertebrata</taxon>
        <taxon>Euteleostomi</taxon>
        <taxon>Mammalia</taxon>
        <taxon>Eutheria</taxon>
        <taxon>Euarchontoglires</taxon>
        <taxon>Glires</taxon>
        <taxon>Rodentia</taxon>
        <taxon>Sciuromorpha</taxon>
        <taxon>Sciuridae</taxon>
        <taxon>Xerinae</taxon>
        <taxon>Marmotini</taxon>
        <taxon>Marmota</taxon>
    </lineage>
</organism>
<proteinExistence type="predicted"/>
<keyword evidence="4" id="KW-1185">Reference proteome</keyword>
<evidence type="ECO:0000256" key="1">
    <source>
        <dbReference type="SAM" id="MobiDB-lite"/>
    </source>
</evidence>
<dbReference type="SMART" id="SM01359">
    <property type="entry name" value="A2M_N_2"/>
    <property type="match status" value="1"/>
</dbReference>
<evidence type="ECO:0000313" key="3">
    <source>
        <dbReference type="EMBL" id="VTJ54122.1"/>
    </source>
</evidence>
<reference evidence="3" key="1">
    <citation type="submission" date="2019-04" db="EMBL/GenBank/DDBJ databases">
        <authorList>
            <person name="Alioto T."/>
            <person name="Alioto T."/>
        </authorList>
    </citation>
    <scope>NUCLEOTIDE SEQUENCE [LARGE SCALE GENOMIC DNA]</scope>
</reference>
<dbReference type="EMBL" id="CABDUW010000035">
    <property type="protein sequence ID" value="VTJ54122.1"/>
    <property type="molecule type" value="Genomic_DNA"/>
</dbReference>
<protein>
    <recommendedName>
        <fullName evidence="2">Alpha-2-macroglobulin bait region domain-containing protein</fullName>
    </recommendedName>
</protein>
<accession>A0A5E4ABU2</accession>
<dbReference type="PANTHER" id="PTHR11412">
    <property type="entry name" value="MACROGLOBULIN / COMPLEMENT"/>
    <property type="match status" value="1"/>
</dbReference>
<dbReference type="InterPro" id="IPR050473">
    <property type="entry name" value="A2M/Complement_sys"/>
</dbReference>
<sequence>MSLVSKILSQGRIVSAKRQLRSPGSDYTATNVNVTPEMLPSFHIVAFHLLPRGVHRDPELVADSIWIDVIDRCVGMLKVGLKNNEFIQTLEPSSQVHLKVTGDAEATVGLVAVDKAVYVLNSKHRLTQKKIWDTVEEHDPGCTVGSGRDRFAMFKGAGLDLKVSTGMYTQQAQIVARRSSYQSRGRSHVGDKSRRPGLGCRTWVCKSHSQPPPSFPEETGDQEECRWA</sequence>
<dbReference type="Gene3D" id="1.20.50.70">
    <property type="match status" value="1"/>
</dbReference>
<comment type="caution">
    <text evidence="3">The sequence shown here is derived from an EMBL/GenBank/DDBJ whole genome shotgun (WGS) entry which is preliminary data.</text>
</comment>
<dbReference type="Pfam" id="PF07703">
    <property type="entry name" value="A2M_BRD"/>
    <property type="match status" value="1"/>
</dbReference>
<dbReference type="PANTHER" id="PTHR11412:SF111">
    <property type="entry name" value="VENOM FACTOR"/>
    <property type="match status" value="1"/>
</dbReference>
<feature type="region of interest" description="Disordered" evidence="1">
    <location>
        <begin position="205"/>
        <end position="228"/>
    </location>
</feature>
<name>A0A5E4ABU2_MARMO</name>
<evidence type="ECO:0000313" key="4">
    <source>
        <dbReference type="Proteomes" id="UP000335636"/>
    </source>
</evidence>
<dbReference type="InterPro" id="IPR011625">
    <property type="entry name" value="A2M_N_BRD"/>
</dbReference>
<evidence type="ECO:0000259" key="2">
    <source>
        <dbReference type="SMART" id="SM01359"/>
    </source>
</evidence>
<feature type="domain" description="Alpha-2-macroglobulin bait region" evidence="2">
    <location>
        <begin position="1"/>
        <end position="120"/>
    </location>
</feature>
<dbReference type="AlphaFoldDB" id="A0A5E4ABU2"/>
<dbReference type="Gene3D" id="2.60.40.1930">
    <property type="match status" value="1"/>
</dbReference>
<dbReference type="Gene3D" id="6.20.50.160">
    <property type="match status" value="1"/>
</dbReference>